<name>A0A927GRW9_9BACL</name>
<protein>
    <submittedName>
        <fullName evidence="1">Uncharacterized protein</fullName>
    </submittedName>
</protein>
<comment type="caution">
    <text evidence="1">The sequence shown here is derived from an EMBL/GenBank/DDBJ whole genome shotgun (WGS) entry which is preliminary data.</text>
</comment>
<sequence length="95" mass="11163">MPSDEHRESIHQRHDTSYRFLLSSKKIFVEQAAPLLCSQRMGESHHDHLQQFIAWMANILLQKLPEHESQGETVRAVLRQRGQFRSAKLSSFVYM</sequence>
<keyword evidence="2" id="KW-1185">Reference proteome</keyword>
<dbReference type="RefSeq" id="WP_190918259.1">
    <property type="nucleotide sequence ID" value="NZ_JACXIZ010000020.1"/>
</dbReference>
<evidence type="ECO:0000313" key="2">
    <source>
        <dbReference type="Proteomes" id="UP000621560"/>
    </source>
</evidence>
<accession>A0A927GRW9</accession>
<evidence type="ECO:0000313" key="1">
    <source>
        <dbReference type="EMBL" id="MBD2846089.1"/>
    </source>
</evidence>
<gene>
    <name evidence="1" type="ORF">IDH44_12865</name>
</gene>
<proteinExistence type="predicted"/>
<organism evidence="1 2">
    <name type="scientific">Paenibacillus sabuli</name>
    <dbReference type="NCBI Taxonomy" id="2772509"/>
    <lineage>
        <taxon>Bacteria</taxon>
        <taxon>Bacillati</taxon>
        <taxon>Bacillota</taxon>
        <taxon>Bacilli</taxon>
        <taxon>Bacillales</taxon>
        <taxon>Paenibacillaceae</taxon>
        <taxon>Paenibacillus</taxon>
    </lineage>
</organism>
<dbReference type="AlphaFoldDB" id="A0A927GRW9"/>
<dbReference type="Proteomes" id="UP000621560">
    <property type="component" value="Unassembled WGS sequence"/>
</dbReference>
<reference evidence="1" key="1">
    <citation type="submission" date="2020-09" db="EMBL/GenBank/DDBJ databases">
        <title>A novel bacterium of genus Paenibacillus, isolated from South China Sea.</title>
        <authorList>
            <person name="Huang H."/>
            <person name="Mo K."/>
            <person name="Hu Y."/>
        </authorList>
    </citation>
    <scope>NUCLEOTIDE SEQUENCE</scope>
    <source>
        <strain evidence="1">IB182496</strain>
    </source>
</reference>
<dbReference type="EMBL" id="JACXIZ010000020">
    <property type="protein sequence ID" value="MBD2846089.1"/>
    <property type="molecule type" value="Genomic_DNA"/>
</dbReference>